<comment type="caution">
    <text evidence="2">The sequence shown here is derived from an EMBL/GenBank/DDBJ whole genome shotgun (WGS) entry which is preliminary data.</text>
</comment>
<evidence type="ECO:0000259" key="1">
    <source>
        <dbReference type="Pfam" id="PF13966"/>
    </source>
</evidence>
<organism evidence="2">
    <name type="scientific">Sesamum radiatum</name>
    <name type="common">Black benniseed</name>
    <dbReference type="NCBI Taxonomy" id="300843"/>
    <lineage>
        <taxon>Eukaryota</taxon>
        <taxon>Viridiplantae</taxon>
        <taxon>Streptophyta</taxon>
        <taxon>Embryophyta</taxon>
        <taxon>Tracheophyta</taxon>
        <taxon>Spermatophyta</taxon>
        <taxon>Magnoliopsida</taxon>
        <taxon>eudicotyledons</taxon>
        <taxon>Gunneridae</taxon>
        <taxon>Pentapetalae</taxon>
        <taxon>asterids</taxon>
        <taxon>lamiids</taxon>
        <taxon>Lamiales</taxon>
        <taxon>Pedaliaceae</taxon>
        <taxon>Sesamum</taxon>
    </lineage>
</organism>
<gene>
    <name evidence="2" type="ORF">Sradi_3191900</name>
</gene>
<dbReference type="AlphaFoldDB" id="A0AAW2RFR6"/>
<protein>
    <submittedName>
        <fullName evidence="2">Mitochondrial protein</fullName>
    </submittedName>
</protein>
<reference evidence="2" key="2">
    <citation type="journal article" date="2024" name="Plant">
        <title>Genomic evolution and insights into agronomic trait innovations of Sesamum species.</title>
        <authorList>
            <person name="Miao H."/>
            <person name="Wang L."/>
            <person name="Qu L."/>
            <person name="Liu H."/>
            <person name="Sun Y."/>
            <person name="Le M."/>
            <person name="Wang Q."/>
            <person name="Wei S."/>
            <person name="Zheng Y."/>
            <person name="Lin W."/>
            <person name="Duan Y."/>
            <person name="Cao H."/>
            <person name="Xiong S."/>
            <person name="Wang X."/>
            <person name="Wei L."/>
            <person name="Li C."/>
            <person name="Ma Q."/>
            <person name="Ju M."/>
            <person name="Zhao R."/>
            <person name="Li G."/>
            <person name="Mu C."/>
            <person name="Tian Q."/>
            <person name="Mei H."/>
            <person name="Zhang T."/>
            <person name="Gao T."/>
            <person name="Zhang H."/>
        </authorList>
    </citation>
    <scope>NUCLEOTIDE SEQUENCE</scope>
    <source>
        <strain evidence="2">G02</strain>
    </source>
</reference>
<sequence>MPAVVGRSKREVFLNLKDRVWNRLQSWKNKNLSQAGKAVLLKSVIQTMPAFVMSCFMVPSSICSEIEGMMSDFFWHNKGIRKIHWISWENLCVRKEEGGLGFQKMGAFNLAMLAKQLWRIISQPHCLLSRVLKQKYFPTTDVLSGSASQGCSFTWRSIVEARPVILLGSRWQVGDGLTARIWLDRWIPRPISFRVITAPHRLSPDAKVATLFYEDRDLWNETLVRNIFRPEDADVILGISVSRSHPDTFHWHYDTKGRFSVRSAYHLLVDGSRGLQGSSSSGPVSWKFLWRAAVPPKVQLFAWKICREALPSASRLARRGILLDSRCVWCGEEAGDLLHVFLHCHYSRLVWALTGIPSRHVACGHACPELWIRGLHQKLDRDEFCRAS</sequence>
<evidence type="ECO:0000313" key="2">
    <source>
        <dbReference type="EMBL" id="KAL0378864.1"/>
    </source>
</evidence>
<feature type="domain" description="Reverse transcriptase zinc-binding" evidence="1">
    <location>
        <begin position="259"/>
        <end position="351"/>
    </location>
</feature>
<dbReference type="EMBL" id="JACGWJ010000013">
    <property type="protein sequence ID" value="KAL0378864.1"/>
    <property type="molecule type" value="Genomic_DNA"/>
</dbReference>
<proteinExistence type="predicted"/>
<dbReference type="PANTHER" id="PTHR33116:SF86">
    <property type="entry name" value="REVERSE TRANSCRIPTASE DOMAIN-CONTAINING PROTEIN"/>
    <property type="match status" value="1"/>
</dbReference>
<dbReference type="Pfam" id="PF13966">
    <property type="entry name" value="zf-RVT"/>
    <property type="match status" value="1"/>
</dbReference>
<accession>A0AAW2RFR6</accession>
<reference evidence="2" key="1">
    <citation type="submission" date="2020-06" db="EMBL/GenBank/DDBJ databases">
        <authorList>
            <person name="Li T."/>
            <person name="Hu X."/>
            <person name="Zhang T."/>
            <person name="Song X."/>
            <person name="Zhang H."/>
            <person name="Dai N."/>
            <person name="Sheng W."/>
            <person name="Hou X."/>
            <person name="Wei L."/>
        </authorList>
    </citation>
    <scope>NUCLEOTIDE SEQUENCE</scope>
    <source>
        <strain evidence="2">G02</strain>
        <tissue evidence="2">Leaf</tissue>
    </source>
</reference>
<dbReference type="InterPro" id="IPR026960">
    <property type="entry name" value="RVT-Znf"/>
</dbReference>
<name>A0AAW2RFR6_SESRA</name>
<dbReference type="PANTHER" id="PTHR33116">
    <property type="entry name" value="REVERSE TRANSCRIPTASE ZINC-BINDING DOMAIN-CONTAINING PROTEIN-RELATED-RELATED"/>
    <property type="match status" value="1"/>
</dbReference>